<dbReference type="InterPro" id="IPR023370">
    <property type="entry name" value="TrmO-like_N"/>
</dbReference>
<dbReference type="PROSITE" id="PS51668">
    <property type="entry name" value="TSAA_2"/>
    <property type="match status" value="1"/>
</dbReference>
<dbReference type="NCBIfam" id="TIGR00104">
    <property type="entry name" value="tRNA_TsaA"/>
    <property type="match status" value="1"/>
</dbReference>
<dbReference type="InterPro" id="IPR036413">
    <property type="entry name" value="YaeB-like_sf"/>
</dbReference>
<name>X1L7E6_9ZZZZ</name>
<protein>
    <recommendedName>
        <fullName evidence="3">TsaA-like domain-containing protein</fullName>
    </recommendedName>
</protein>
<keyword evidence="1" id="KW-0949">S-adenosyl-L-methionine</keyword>
<evidence type="ECO:0000259" key="3">
    <source>
        <dbReference type="PROSITE" id="PS51668"/>
    </source>
</evidence>
<dbReference type="PANTHER" id="PTHR12818">
    <property type="entry name" value="TRNA (ADENINE(37)-N6)-METHYLTRANSFERASE"/>
    <property type="match status" value="1"/>
</dbReference>
<dbReference type="CDD" id="cd09281">
    <property type="entry name" value="UPF0066"/>
    <property type="match status" value="1"/>
</dbReference>
<dbReference type="PANTHER" id="PTHR12818:SF0">
    <property type="entry name" value="TRNA (ADENINE(37)-N6)-METHYLTRANSFERASE"/>
    <property type="match status" value="1"/>
</dbReference>
<dbReference type="Gene3D" id="2.40.30.70">
    <property type="entry name" value="YaeB-like"/>
    <property type="match status" value="1"/>
</dbReference>
<feature type="domain" description="TsaA-like" evidence="3">
    <location>
        <begin position="5"/>
        <end position="140"/>
    </location>
</feature>
<accession>X1L7E6</accession>
<evidence type="ECO:0000256" key="1">
    <source>
        <dbReference type="ARBA" id="ARBA00022691"/>
    </source>
</evidence>
<evidence type="ECO:0000313" key="4">
    <source>
        <dbReference type="EMBL" id="GAI01806.1"/>
    </source>
</evidence>
<reference evidence="4" key="1">
    <citation type="journal article" date="2014" name="Front. Microbiol.">
        <title>High frequency of phylogenetically diverse reductive dehalogenase-homologous genes in deep subseafloor sedimentary metagenomes.</title>
        <authorList>
            <person name="Kawai M."/>
            <person name="Futagami T."/>
            <person name="Toyoda A."/>
            <person name="Takaki Y."/>
            <person name="Nishi S."/>
            <person name="Hori S."/>
            <person name="Arai W."/>
            <person name="Tsubouchi T."/>
            <person name="Morono Y."/>
            <person name="Uchiyama I."/>
            <person name="Ito T."/>
            <person name="Fujiyama A."/>
            <person name="Inagaki F."/>
            <person name="Takami H."/>
        </authorList>
    </citation>
    <scope>NUCLEOTIDE SEQUENCE</scope>
    <source>
        <strain evidence="4">Expedition CK06-06</strain>
    </source>
</reference>
<dbReference type="InterPro" id="IPR036414">
    <property type="entry name" value="YaeB_N_sf"/>
</dbReference>
<dbReference type="Pfam" id="PF01980">
    <property type="entry name" value="TrmO_N"/>
    <property type="match status" value="1"/>
</dbReference>
<dbReference type="AlphaFoldDB" id="X1L7E6"/>
<dbReference type="SUPFAM" id="SSF118196">
    <property type="entry name" value="YaeB-like"/>
    <property type="match status" value="1"/>
</dbReference>
<comment type="caution">
    <text evidence="4">The sequence shown here is derived from an EMBL/GenBank/DDBJ whole genome shotgun (WGS) entry which is preliminary data.</text>
</comment>
<comment type="similarity">
    <text evidence="2">Belongs to the tRNA methyltransferase O family.</text>
</comment>
<dbReference type="EMBL" id="BARV01000749">
    <property type="protein sequence ID" value="GAI01806.1"/>
    <property type="molecule type" value="Genomic_DNA"/>
</dbReference>
<organism evidence="4">
    <name type="scientific">marine sediment metagenome</name>
    <dbReference type="NCBI Taxonomy" id="412755"/>
    <lineage>
        <taxon>unclassified sequences</taxon>
        <taxon>metagenomes</taxon>
        <taxon>ecological metagenomes</taxon>
    </lineage>
</organism>
<evidence type="ECO:0000256" key="2">
    <source>
        <dbReference type="ARBA" id="ARBA00033753"/>
    </source>
</evidence>
<sequence>MRIDIEPIGIIHSPFKRKEDIRTLGFSSATGFDEVEGEIEVFKKYEKGLKDIEGFSHLIIIYLFHKIENYSLHVKPYLDKNLRGVFSTRHPKRPNRIGFTIVKLLERRENILKVKGIDMIEGSPVLDIKPYTYRDRKENIKIGWLEGLLKE</sequence>
<proteinExistence type="inferred from homology"/>
<dbReference type="InterPro" id="IPR040372">
    <property type="entry name" value="YaeB-like"/>
</dbReference>
<gene>
    <name evidence="4" type="ORF">S06H3_02527</name>
</gene>